<evidence type="ECO:0000313" key="1">
    <source>
        <dbReference type="EMBL" id="GJT60664.1"/>
    </source>
</evidence>
<dbReference type="Proteomes" id="UP001151760">
    <property type="component" value="Unassembled WGS sequence"/>
</dbReference>
<dbReference type="CDD" id="cd09272">
    <property type="entry name" value="RNase_HI_RT_Ty1"/>
    <property type="match status" value="1"/>
</dbReference>
<proteinExistence type="predicted"/>
<evidence type="ECO:0008006" key="3">
    <source>
        <dbReference type="Google" id="ProtNLM"/>
    </source>
</evidence>
<gene>
    <name evidence="1" type="ORF">Tco_1004197</name>
</gene>
<dbReference type="PANTHER" id="PTHR11439:SF495">
    <property type="entry name" value="REVERSE TRANSCRIPTASE, RNA-DEPENDENT DNA POLYMERASE-RELATED"/>
    <property type="match status" value="1"/>
</dbReference>
<reference evidence="1" key="1">
    <citation type="journal article" date="2022" name="Int. J. Mol. Sci.">
        <title>Draft Genome of Tanacetum Coccineum: Genomic Comparison of Closely Related Tanacetum-Family Plants.</title>
        <authorList>
            <person name="Yamashiro T."/>
            <person name="Shiraishi A."/>
            <person name="Nakayama K."/>
            <person name="Satake H."/>
        </authorList>
    </citation>
    <scope>NUCLEOTIDE SEQUENCE</scope>
</reference>
<dbReference type="EMBL" id="BQNB010017220">
    <property type="protein sequence ID" value="GJT60664.1"/>
    <property type="molecule type" value="Genomic_DNA"/>
</dbReference>
<dbReference type="PANTHER" id="PTHR11439">
    <property type="entry name" value="GAG-POL-RELATED RETROTRANSPOSON"/>
    <property type="match status" value="1"/>
</dbReference>
<keyword evidence="2" id="KW-1185">Reference proteome</keyword>
<organism evidence="1 2">
    <name type="scientific">Tanacetum coccineum</name>
    <dbReference type="NCBI Taxonomy" id="301880"/>
    <lineage>
        <taxon>Eukaryota</taxon>
        <taxon>Viridiplantae</taxon>
        <taxon>Streptophyta</taxon>
        <taxon>Embryophyta</taxon>
        <taxon>Tracheophyta</taxon>
        <taxon>Spermatophyta</taxon>
        <taxon>Magnoliopsida</taxon>
        <taxon>eudicotyledons</taxon>
        <taxon>Gunneridae</taxon>
        <taxon>Pentapetalae</taxon>
        <taxon>asterids</taxon>
        <taxon>campanulids</taxon>
        <taxon>Asterales</taxon>
        <taxon>Asteraceae</taxon>
        <taxon>Asteroideae</taxon>
        <taxon>Anthemideae</taxon>
        <taxon>Anthemidinae</taxon>
        <taxon>Tanacetum</taxon>
    </lineage>
</organism>
<protein>
    <recommendedName>
        <fullName evidence="3">Copia protein</fullName>
    </recommendedName>
</protein>
<accession>A0ABQ5FCB6</accession>
<evidence type="ECO:0000313" key="2">
    <source>
        <dbReference type="Proteomes" id="UP001151760"/>
    </source>
</evidence>
<comment type="caution">
    <text evidence="1">The sequence shown here is derived from an EMBL/GenBank/DDBJ whole genome shotgun (WGS) entry which is preliminary data.</text>
</comment>
<name>A0ABQ5FCB6_9ASTR</name>
<dbReference type="SUPFAM" id="SSF56672">
    <property type="entry name" value="DNA/RNA polymerases"/>
    <property type="match status" value="1"/>
</dbReference>
<dbReference type="InterPro" id="IPR043502">
    <property type="entry name" value="DNA/RNA_pol_sf"/>
</dbReference>
<reference evidence="1" key="2">
    <citation type="submission" date="2022-01" db="EMBL/GenBank/DDBJ databases">
        <authorList>
            <person name="Yamashiro T."/>
            <person name="Shiraishi A."/>
            <person name="Satake H."/>
            <person name="Nakayama K."/>
        </authorList>
    </citation>
    <scope>NUCLEOTIDE SEQUENCE</scope>
</reference>
<sequence length="302" mass="33720">MAEIGCNWAKIGPSKSSYSGSGLTADSSVLTLTLAFLDFGLDFAPCDPVGTPMEIKDKLDLDQNGSPVDATKYRSMIGALMYLTSSRPDIVHATCLCARYQAKPTEKHLKEVKRIFRYLRGTVNTGLWYTKDSGIELTGFSDADYAGCKDTFKSTSGGAQFLGEKLVSWSSKKQDCTALSTAEAEYVSLSVCCAQVLWMRTQLTDYGFHFNKIPIYCDSKSAIAISCNPVQHSRTKHIAVRYHFIKEHVEKGTIELYFVKTDYQLADLFTKALPVDRFNYLVRRLGMRSLSPKELERLAKSQ</sequence>